<evidence type="ECO:0000256" key="8">
    <source>
        <dbReference type="ARBA" id="ARBA00058284"/>
    </source>
</evidence>
<name>A0A336K828_CULSO</name>
<dbReference type="GO" id="GO:0005829">
    <property type="term" value="C:cytosol"/>
    <property type="evidence" value="ECO:0007669"/>
    <property type="project" value="UniProtKB-SubCell"/>
</dbReference>
<evidence type="ECO:0000256" key="1">
    <source>
        <dbReference type="ARBA" id="ARBA00000707"/>
    </source>
</evidence>
<evidence type="ECO:0000256" key="12">
    <source>
        <dbReference type="SAM" id="SignalP"/>
    </source>
</evidence>
<keyword evidence="4" id="KW-0963">Cytoplasm</keyword>
<dbReference type="PANTHER" id="PTHR13291">
    <property type="entry name" value="JOSEPHIN 1, 2"/>
    <property type="match status" value="1"/>
</dbReference>
<evidence type="ECO:0000256" key="4">
    <source>
        <dbReference type="ARBA" id="ARBA00022490"/>
    </source>
</evidence>
<evidence type="ECO:0000256" key="7">
    <source>
        <dbReference type="ARBA" id="ARBA00022801"/>
    </source>
</evidence>
<dbReference type="EMBL" id="UFQT01000157">
    <property type="protein sequence ID" value="SSX21011.1"/>
    <property type="molecule type" value="Genomic_DNA"/>
</dbReference>
<dbReference type="AlphaFoldDB" id="A0A336K828"/>
<keyword evidence="12" id="KW-0732">Signal</keyword>
<evidence type="ECO:0000256" key="10">
    <source>
        <dbReference type="ARBA" id="ARBA00077222"/>
    </source>
</evidence>
<feature type="signal peptide" evidence="12">
    <location>
        <begin position="1"/>
        <end position="23"/>
    </location>
</feature>
<dbReference type="Pfam" id="PF00061">
    <property type="entry name" value="Lipocalin"/>
    <property type="match status" value="1"/>
</dbReference>
<reference evidence="14" key="1">
    <citation type="submission" date="2018-04" db="EMBL/GenBank/DDBJ databases">
        <authorList>
            <person name="Go L.Y."/>
            <person name="Mitchell J.A."/>
        </authorList>
    </citation>
    <scope>NUCLEOTIDE SEQUENCE</scope>
    <source>
        <tissue evidence="14">Whole organism</tissue>
    </source>
</reference>
<dbReference type="InterPro" id="IPR000566">
    <property type="entry name" value="Lipocln_cytosolic_FA-bd_dom"/>
</dbReference>
<protein>
    <recommendedName>
        <fullName evidence="9">Josephin-2</fullName>
        <ecNumber evidence="3">3.4.19.12</ecNumber>
    </recommendedName>
    <alternativeName>
        <fullName evidence="10">Josephin domain-containing protein 2</fullName>
    </alternativeName>
</protein>
<dbReference type="SUPFAM" id="SSF50814">
    <property type="entry name" value="Lipocalins"/>
    <property type="match status" value="1"/>
</dbReference>
<dbReference type="FunFam" id="3.90.70.40:FF:000003">
    <property type="entry name" value="josephin-2 isoform X1"/>
    <property type="match status" value="1"/>
</dbReference>
<feature type="active site" evidence="11">
    <location>
        <position position="586"/>
    </location>
</feature>
<dbReference type="InterPro" id="IPR012674">
    <property type="entry name" value="Calycin"/>
</dbReference>
<organism evidence="14">
    <name type="scientific">Culicoides sonorensis</name>
    <name type="common">Biting midge</name>
    <dbReference type="NCBI Taxonomy" id="179676"/>
    <lineage>
        <taxon>Eukaryota</taxon>
        <taxon>Metazoa</taxon>
        <taxon>Ecdysozoa</taxon>
        <taxon>Arthropoda</taxon>
        <taxon>Hexapoda</taxon>
        <taxon>Insecta</taxon>
        <taxon>Pterygota</taxon>
        <taxon>Neoptera</taxon>
        <taxon>Endopterygota</taxon>
        <taxon>Diptera</taxon>
        <taxon>Nematocera</taxon>
        <taxon>Chironomoidea</taxon>
        <taxon>Ceratopogonidae</taxon>
        <taxon>Ceratopogoninae</taxon>
        <taxon>Culicoides</taxon>
        <taxon>Monoculicoides</taxon>
    </lineage>
</organism>
<dbReference type="GO" id="GO:0004843">
    <property type="term" value="F:cysteine-type deubiquitinase activity"/>
    <property type="evidence" value="ECO:0007669"/>
    <property type="project" value="UniProtKB-EC"/>
</dbReference>
<keyword evidence="5" id="KW-0645">Protease</keyword>
<dbReference type="Gene3D" id="2.40.128.20">
    <property type="match status" value="1"/>
</dbReference>
<sequence>MEPLYKLLSTIGFTFILINSVNSSGFGRCPNYPSMPKFNVTKFLGKWLEVERSFYLPEIATGCASMTFENSTARLDEGKPQLEIAIKTINLWTGAPSVSIGNAILESDRSSIMNVQLQSRLPAAISRLLPGSGKYQVLYTDYENFAILWSCANFGIAFTDQIWLLGREKDYSLEIRTKIYDALRQLGLDSDRLIVSKNKDCPNTLINIILGLILKLSIFETKLICYDVPQIEQYLHSIHCHRYFFTEIVMFLVNWRQDGCPDRPQSEQDTKSSGCIVFLFSRASPRQKSQYGEGAGGRSLSSGSSGGFCSGSNTGIFASVSETPPIAPGSSIELSRKLFGDCVEPPRARPPRGPREPLPLALGLNSFLVAFLPRPLLRCRVSFFVFVLNDIFLFIFLTLTTDSNPYDLIGYAIAVIKRVPYKINVANLPIVNKEICFYLAFKFHKTKMKDSENRISVYHERQSKELCAMHALNNLFQEKVFTKDYLDNICLNLAPDTNWLNPHRSMLGLGNYDINVIMAALDSKKDCEAIWFDKRKDPDCIVTDKIIGFILNIPNKYDLGFIVVPLLGRKHWISIKKIGSDFWNLDSKLKVPQSIGTEQNAIEYLRKELQEKDKELFIVVTKDVARQQSWNREEN</sequence>
<dbReference type="InterPro" id="IPR040053">
    <property type="entry name" value="JOSD1/2"/>
</dbReference>
<dbReference type="GO" id="GO:0016579">
    <property type="term" value="P:protein deubiquitination"/>
    <property type="evidence" value="ECO:0007669"/>
    <property type="project" value="InterPro"/>
</dbReference>
<dbReference type="EC" id="3.4.19.12" evidence="3"/>
<feature type="active site" evidence="11">
    <location>
        <position position="467"/>
    </location>
</feature>
<keyword evidence="6" id="KW-0833">Ubl conjugation pathway</keyword>
<comment type="subcellular location">
    <subcellularLocation>
        <location evidence="2">Cytoplasm</location>
        <location evidence="2">Cytosol</location>
    </subcellularLocation>
</comment>
<dbReference type="Pfam" id="PF02099">
    <property type="entry name" value="Josephin"/>
    <property type="match status" value="1"/>
</dbReference>
<dbReference type="VEuPathDB" id="VectorBase:CSON003241"/>
<comment type="function">
    <text evidence="8">Cleaves 'Lys-63'-linked poly-ubiquitin chains, and with lesser efficiency 'Lys-48'-linked poly-ubiquitin chains (in vitro). May act as a deubiquitinating enzyme.</text>
</comment>
<dbReference type="Gene3D" id="3.90.70.40">
    <property type="match status" value="1"/>
</dbReference>
<evidence type="ECO:0000256" key="2">
    <source>
        <dbReference type="ARBA" id="ARBA00004514"/>
    </source>
</evidence>
<dbReference type="InterPro" id="IPR006155">
    <property type="entry name" value="Josephin"/>
</dbReference>
<dbReference type="PROSITE" id="PS50957">
    <property type="entry name" value="JOSEPHIN"/>
    <property type="match status" value="1"/>
</dbReference>
<evidence type="ECO:0000313" key="14">
    <source>
        <dbReference type="EMBL" id="SSX00631.1"/>
    </source>
</evidence>
<feature type="chain" id="PRO_5033342658" description="Josephin-2" evidence="12">
    <location>
        <begin position="24"/>
        <end position="635"/>
    </location>
</feature>
<evidence type="ECO:0000256" key="6">
    <source>
        <dbReference type="ARBA" id="ARBA00022786"/>
    </source>
</evidence>
<gene>
    <name evidence="14" type="primary">CSON003241</name>
</gene>
<evidence type="ECO:0000256" key="11">
    <source>
        <dbReference type="PROSITE-ProRule" id="PRU00331"/>
    </source>
</evidence>
<feature type="active site" evidence="11">
    <location>
        <position position="571"/>
    </location>
</feature>
<dbReference type="EMBL" id="UFQS01000157">
    <property type="protein sequence ID" value="SSX00631.1"/>
    <property type="molecule type" value="Genomic_DNA"/>
</dbReference>
<dbReference type="SMART" id="SM01246">
    <property type="entry name" value="Josephin"/>
    <property type="match status" value="1"/>
</dbReference>
<accession>A0A336K828</accession>
<dbReference type="PANTHER" id="PTHR13291:SF0">
    <property type="entry name" value="JOSEPHIN-LIKE PROTEIN"/>
    <property type="match status" value="1"/>
</dbReference>
<comment type="catalytic activity">
    <reaction evidence="1">
        <text>Thiol-dependent hydrolysis of ester, thioester, amide, peptide and isopeptide bonds formed by the C-terminal Gly of ubiquitin (a 76-residue protein attached to proteins as an intracellular targeting signal).</text>
        <dbReference type="EC" id="3.4.19.12"/>
    </reaction>
</comment>
<reference evidence="15" key="2">
    <citation type="submission" date="2018-07" db="EMBL/GenBank/DDBJ databases">
        <authorList>
            <person name="Quirk P.G."/>
            <person name="Krulwich T.A."/>
        </authorList>
    </citation>
    <scope>NUCLEOTIDE SEQUENCE</scope>
</reference>
<evidence type="ECO:0000313" key="15">
    <source>
        <dbReference type="EMBL" id="SSX21011.1"/>
    </source>
</evidence>
<feature type="domain" description="Josephin" evidence="13">
    <location>
        <begin position="454"/>
        <end position="634"/>
    </location>
</feature>
<evidence type="ECO:0000256" key="5">
    <source>
        <dbReference type="ARBA" id="ARBA00022670"/>
    </source>
</evidence>
<dbReference type="GO" id="GO:0006508">
    <property type="term" value="P:proteolysis"/>
    <property type="evidence" value="ECO:0007669"/>
    <property type="project" value="UniProtKB-KW"/>
</dbReference>
<proteinExistence type="predicted"/>
<evidence type="ECO:0000259" key="13">
    <source>
        <dbReference type="PROSITE" id="PS50957"/>
    </source>
</evidence>
<keyword evidence="7 11" id="KW-0378">Hydrolase</keyword>
<evidence type="ECO:0000256" key="3">
    <source>
        <dbReference type="ARBA" id="ARBA00012759"/>
    </source>
</evidence>
<evidence type="ECO:0000256" key="9">
    <source>
        <dbReference type="ARBA" id="ARBA00069892"/>
    </source>
</evidence>